<dbReference type="EMBL" id="JABBGH010000004">
    <property type="protein sequence ID" value="NML67910.1"/>
    <property type="molecule type" value="Genomic_DNA"/>
</dbReference>
<accession>A0A7Y0AIW7</accession>
<dbReference type="PANTHER" id="PTHR44103">
    <property type="entry name" value="PROPROTEIN CONVERTASE P"/>
    <property type="match status" value="1"/>
</dbReference>
<dbReference type="Gene3D" id="2.130.10.130">
    <property type="entry name" value="Integrin alpha, N-terminal"/>
    <property type="match status" value="2"/>
</dbReference>
<dbReference type="Pfam" id="PF13517">
    <property type="entry name" value="FG-GAP_3"/>
    <property type="match status" value="2"/>
</dbReference>
<dbReference type="Pfam" id="PF13585">
    <property type="entry name" value="CHU_C"/>
    <property type="match status" value="1"/>
</dbReference>
<dbReference type="AlphaFoldDB" id="A0A7Y0AIW7"/>
<dbReference type="RefSeq" id="WP_169533617.1">
    <property type="nucleotide sequence ID" value="NZ_JABBGH010000004.1"/>
</dbReference>
<evidence type="ECO:0000313" key="5">
    <source>
        <dbReference type="Proteomes" id="UP000559626"/>
    </source>
</evidence>
<sequence>MTPFPSIWRGLVWASSLVAAPLLGRAQALVSTAVTPAANAAAAGRTDPLRLRFSQPLTPAAPAALHVFSSQRGGRRTHATPASGREHTLTFTPSAYPFQPGETIRYTVTTAAASASEHLARPLVGQFTTAVSCTSAGVFEAGTQVAVGRYPDGLALGDVDGDGDLDVLNTQFSAISNTVSVRLNDGTGQCSGTQSVAVGNAPKRVVLGDVDGDGDLDLLTANQGSSSVSVRFNDGRGQFSGGSDLGVDYYPTRVTLGDLDGDGDLDLLVATGSGWLNVRLNDGAGGFRPGPSVRASGSTTDATLGDVDGDGDLDVVASNFVSNAVSVRLNDGAGSFSGTLEVPTGAEPQALALGDVDGDGDLDLVVTSGSTSKAYIQLNTGRGSFTAGAVVPVGVGPYTLALGDVDGDGDLDLLTGNIYGYVSLGRNQGGGNFLNPDGRSYFVTDFVNTTDLALGDMDGDGDLDLVTSGFAVGIRLNGGTAAGPVGTVQLTGPAELCPGTSGELTATSSLPVQTYSWSTGETGARLAIHQPGRYAVTATLAGCQTARAEYVVSEGDCASSPTAMLVPNILTPNGDQLNDVFTLPGTAAGSWTLVLYNRWGREVYRSAAYQNDWGPAAAAGVYYYYLRQPTSGATQRGWVEVVR</sequence>
<evidence type="ECO:0000259" key="3">
    <source>
        <dbReference type="Pfam" id="PF13205"/>
    </source>
</evidence>
<dbReference type="PANTHER" id="PTHR44103:SF1">
    <property type="entry name" value="PROPROTEIN CONVERTASE P"/>
    <property type="match status" value="1"/>
</dbReference>
<dbReference type="InterPro" id="IPR032812">
    <property type="entry name" value="SbsA_Ig"/>
</dbReference>
<dbReference type="InterPro" id="IPR013517">
    <property type="entry name" value="FG-GAP"/>
</dbReference>
<feature type="chain" id="PRO_5031079330" description="SbsA Ig-like domain-containing protein" evidence="2">
    <location>
        <begin position="29"/>
        <end position="643"/>
    </location>
</feature>
<name>A0A7Y0AIW7_9BACT</name>
<evidence type="ECO:0000256" key="1">
    <source>
        <dbReference type="ARBA" id="ARBA00022729"/>
    </source>
</evidence>
<protein>
    <recommendedName>
        <fullName evidence="3">SbsA Ig-like domain-containing protein</fullName>
    </recommendedName>
</protein>
<keyword evidence="1 2" id="KW-0732">Signal</keyword>
<dbReference type="SUPFAM" id="SSF69318">
    <property type="entry name" value="Integrin alpha N-terminal domain"/>
    <property type="match status" value="1"/>
</dbReference>
<dbReference type="Proteomes" id="UP000559626">
    <property type="component" value="Unassembled WGS sequence"/>
</dbReference>
<keyword evidence="5" id="KW-1185">Reference proteome</keyword>
<gene>
    <name evidence="4" type="ORF">HHL22_22140</name>
</gene>
<evidence type="ECO:0000313" key="4">
    <source>
        <dbReference type="EMBL" id="NML67910.1"/>
    </source>
</evidence>
<dbReference type="Pfam" id="PF13205">
    <property type="entry name" value="Big_5"/>
    <property type="match status" value="1"/>
</dbReference>
<reference evidence="4 5" key="1">
    <citation type="submission" date="2020-04" db="EMBL/GenBank/DDBJ databases">
        <title>Hymenobacter polaris sp. nov., isolated from Arctic soil.</title>
        <authorList>
            <person name="Dahal R.H."/>
        </authorList>
    </citation>
    <scope>NUCLEOTIDE SEQUENCE [LARGE SCALE GENOMIC DNA]</scope>
    <source>
        <strain evidence="4 5">RP-2-7</strain>
    </source>
</reference>
<dbReference type="InterPro" id="IPR028994">
    <property type="entry name" value="Integrin_alpha_N"/>
</dbReference>
<evidence type="ECO:0000256" key="2">
    <source>
        <dbReference type="SAM" id="SignalP"/>
    </source>
</evidence>
<feature type="signal peptide" evidence="2">
    <location>
        <begin position="1"/>
        <end position="28"/>
    </location>
</feature>
<organism evidence="4 5">
    <name type="scientific">Hymenobacter polaris</name>
    <dbReference type="NCBI Taxonomy" id="2682546"/>
    <lineage>
        <taxon>Bacteria</taxon>
        <taxon>Pseudomonadati</taxon>
        <taxon>Bacteroidota</taxon>
        <taxon>Cytophagia</taxon>
        <taxon>Cytophagales</taxon>
        <taxon>Hymenobacteraceae</taxon>
        <taxon>Hymenobacter</taxon>
    </lineage>
</organism>
<feature type="domain" description="SbsA Ig-like" evidence="3">
    <location>
        <begin position="31"/>
        <end position="129"/>
    </location>
</feature>
<proteinExistence type="predicted"/>
<comment type="caution">
    <text evidence="4">The sequence shown here is derived from an EMBL/GenBank/DDBJ whole genome shotgun (WGS) entry which is preliminary data.</text>
</comment>